<dbReference type="PANTHER" id="PTHR45798:SF97">
    <property type="entry name" value="ALCOHOL-SENSITIVE RING FINGER PROTEIN 1"/>
    <property type="match status" value="1"/>
</dbReference>
<keyword evidence="5" id="KW-1133">Transmembrane helix</keyword>
<dbReference type="GO" id="GO:0008270">
    <property type="term" value="F:zinc ion binding"/>
    <property type="evidence" value="ECO:0007669"/>
    <property type="project" value="UniProtKB-KW"/>
</dbReference>
<dbReference type="InterPro" id="IPR013083">
    <property type="entry name" value="Znf_RING/FYVE/PHD"/>
</dbReference>
<feature type="domain" description="RING-type" evidence="6">
    <location>
        <begin position="252"/>
        <end position="297"/>
    </location>
</feature>
<evidence type="ECO:0000256" key="2">
    <source>
        <dbReference type="ARBA" id="ARBA00022771"/>
    </source>
</evidence>
<keyword evidence="2 4" id="KW-0863">Zinc-finger</keyword>
<reference evidence="7" key="1">
    <citation type="submission" date="2018-10" db="EMBL/GenBank/DDBJ databases">
        <title>Hidden diversity of soil giant viruses.</title>
        <authorList>
            <person name="Schulz F."/>
            <person name="Alteio L."/>
            <person name="Goudeau D."/>
            <person name="Ryan E.M."/>
            <person name="Malmstrom R.R."/>
            <person name="Blanchard J."/>
            <person name="Woyke T."/>
        </authorList>
    </citation>
    <scope>NUCLEOTIDE SEQUENCE</scope>
    <source>
        <strain evidence="7">SYV1</strain>
    </source>
</reference>
<organism evidence="7">
    <name type="scientific">Sylvanvirus sp</name>
    <dbReference type="NCBI Taxonomy" id="2487774"/>
    <lineage>
        <taxon>Viruses</taxon>
    </lineage>
</organism>
<evidence type="ECO:0000256" key="3">
    <source>
        <dbReference type="ARBA" id="ARBA00022833"/>
    </source>
</evidence>
<feature type="transmembrane region" description="Helical" evidence="5">
    <location>
        <begin position="69"/>
        <end position="91"/>
    </location>
</feature>
<evidence type="ECO:0000256" key="5">
    <source>
        <dbReference type="SAM" id="Phobius"/>
    </source>
</evidence>
<protein>
    <submittedName>
        <fullName evidence="7">ATL73-like RING-H2 finger protein</fullName>
    </submittedName>
</protein>
<dbReference type="Pfam" id="PF13639">
    <property type="entry name" value="zf-RING_2"/>
    <property type="match status" value="1"/>
</dbReference>
<keyword evidence="5" id="KW-0472">Membrane</keyword>
<evidence type="ECO:0000256" key="1">
    <source>
        <dbReference type="ARBA" id="ARBA00022723"/>
    </source>
</evidence>
<feature type="transmembrane region" description="Helical" evidence="5">
    <location>
        <begin position="111"/>
        <end position="129"/>
    </location>
</feature>
<dbReference type="EMBL" id="MK072522">
    <property type="protein sequence ID" value="AYV86974.1"/>
    <property type="molecule type" value="Genomic_DNA"/>
</dbReference>
<evidence type="ECO:0000256" key="4">
    <source>
        <dbReference type="PROSITE-ProRule" id="PRU00175"/>
    </source>
</evidence>
<dbReference type="PROSITE" id="PS50089">
    <property type="entry name" value="ZF_RING_2"/>
    <property type="match status" value="1"/>
</dbReference>
<keyword evidence="1" id="KW-0479">Metal-binding</keyword>
<keyword evidence="5" id="KW-0812">Transmembrane</keyword>
<accession>A0A3G5AJM6</accession>
<dbReference type="InterPro" id="IPR001841">
    <property type="entry name" value="Znf_RING"/>
</dbReference>
<dbReference type="InterPro" id="IPR052788">
    <property type="entry name" value="RING-type_E3_ligase_ATL"/>
</dbReference>
<dbReference type="PANTHER" id="PTHR45798">
    <property type="entry name" value="RING-H2 FINGER PROTEIN ATL61-RELATED-RELATED"/>
    <property type="match status" value="1"/>
</dbReference>
<name>A0A3G5AJM6_9VIRU</name>
<proteinExistence type="predicted"/>
<dbReference type="Gene3D" id="3.30.40.10">
    <property type="entry name" value="Zinc/RING finger domain, C3HC4 (zinc finger)"/>
    <property type="match status" value="1"/>
</dbReference>
<sequence>MENLVPPNDVIQLQPMMNGNRNENDSENVLDRVVLTVNMLPHLELDIEQSNGCTQFFCHPRNNDTVSHFLYPLWIVIVGLPACVAGIMYFAQWSDIYEKTPSCTPLLALSIPRFVHATIACVLYVYLITSRRCQALWFQTSSFKTRSKRCVYISCLNWTFLDIAIRTTLICVGLYEWGITLEVCTQYGISIFYFVISLMDVFCLTGGLVMHCLDAIRVYKERRVQRAKELNFPIVQLPVHVQLDPNSLFDTCTLCCTDYQPGEKVREFPICKHRFHEPCFEPMLQSSSLMITCPNCRCQFIVSV</sequence>
<feature type="transmembrane region" description="Helical" evidence="5">
    <location>
        <begin position="150"/>
        <end position="175"/>
    </location>
</feature>
<dbReference type="SUPFAM" id="SSF57850">
    <property type="entry name" value="RING/U-box"/>
    <property type="match status" value="1"/>
</dbReference>
<feature type="transmembrane region" description="Helical" evidence="5">
    <location>
        <begin position="187"/>
        <end position="213"/>
    </location>
</feature>
<evidence type="ECO:0000313" key="7">
    <source>
        <dbReference type="EMBL" id="AYV86974.1"/>
    </source>
</evidence>
<evidence type="ECO:0000259" key="6">
    <source>
        <dbReference type="PROSITE" id="PS50089"/>
    </source>
</evidence>
<keyword evidence="3" id="KW-0862">Zinc</keyword>
<gene>
    <name evidence="7" type="ORF">Sylvanvirus16_15</name>
</gene>